<dbReference type="InterPro" id="IPR028082">
    <property type="entry name" value="Peripla_BP_I"/>
</dbReference>
<comment type="similarity">
    <text evidence="1">Belongs to the leucine-binding protein family.</text>
</comment>
<accession>A0A4S8N1Z8</accession>
<dbReference type="SUPFAM" id="SSF53822">
    <property type="entry name" value="Periplasmic binding protein-like I"/>
    <property type="match status" value="1"/>
</dbReference>
<reference evidence="4 5" key="1">
    <citation type="journal article" date="2009" name="Int. J. Syst. Evol. Microbiol.">
        <title>Nocardioides caeni sp. nov., isolated from wastewater.</title>
        <authorList>
            <person name="Yoon J.H."/>
            <person name="Kang S.J."/>
            <person name="Park S."/>
            <person name="Kim W."/>
            <person name="Oh T.K."/>
        </authorList>
    </citation>
    <scope>NUCLEOTIDE SEQUENCE [LARGE SCALE GENOMIC DNA]</scope>
    <source>
        <strain evidence="4 5">DSM 23134</strain>
    </source>
</reference>
<dbReference type="PANTHER" id="PTHR47235:SF1">
    <property type="entry name" value="BLR6548 PROTEIN"/>
    <property type="match status" value="1"/>
</dbReference>
<evidence type="ECO:0000256" key="2">
    <source>
        <dbReference type="ARBA" id="ARBA00022729"/>
    </source>
</evidence>
<comment type="caution">
    <text evidence="4">The sequence shown here is derived from an EMBL/GenBank/DDBJ whole genome shotgun (WGS) entry which is preliminary data.</text>
</comment>
<evidence type="ECO:0000256" key="1">
    <source>
        <dbReference type="ARBA" id="ARBA00010062"/>
    </source>
</evidence>
<dbReference type="Pfam" id="PF13458">
    <property type="entry name" value="Peripla_BP_6"/>
    <property type="match status" value="1"/>
</dbReference>
<dbReference type="EMBL" id="STGW01000012">
    <property type="protein sequence ID" value="THV09938.1"/>
    <property type="molecule type" value="Genomic_DNA"/>
</dbReference>
<evidence type="ECO:0000313" key="4">
    <source>
        <dbReference type="EMBL" id="THV09938.1"/>
    </source>
</evidence>
<dbReference type="InterPro" id="IPR028081">
    <property type="entry name" value="Leu-bd"/>
</dbReference>
<organism evidence="4 5">
    <name type="scientific">Nocardioides caeni</name>
    <dbReference type="NCBI Taxonomy" id="574700"/>
    <lineage>
        <taxon>Bacteria</taxon>
        <taxon>Bacillati</taxon>
        <taxon>Actinomycetota</taxon>
        <taxon>Actinomycetes</taxon>
        <taxon>Propionibacteriales</taxon>
        <taxon>Nocardioidaceae</taxon>
        <taxon>Nocardioides</taxon>
    </lineage>
</organism>
<keyword evidence="2" id="KW-0732">Signal</keyword>
<sequence>MTPEGDGTTTTTGGTVITRNARVGAIAGVLVASLALAGCGREDEGGEGVSKDGEGGTISLGTITDLTGPFAGVGEPFTAGQAAFWEDVNDAGGIDGWKVDVTKHVKDSGYDPAVHAELFNEIKDEVLAIGQSLGTAHTNAILEDATADKIIVGPASLGSNWIWDEAAIQVGTSYCAEAMNAVDYAVEQGAKSIAVVHLPGDYGDDAMVGARIAAEANDVEFTDIETGPVAAGDDQAAAVRAVVQADPDVLIVAASPQELGAVMGGAFQQGWQGQVIGSIPTWNIALVADDSPVKDLITSAYMQATSFPTWDADVPGFEAMRAAAGDQAPNDWFAIGYASGYVMKAILEKAIEEAGDDGPTREDVYNAAQELTSVDSQGTLPEGTGNYAGEPNEQAVRVTQLNKVDPDASGKISVAVEPFVGPTAEGYEFTEPCYEMK</sequence>
<dbReference type="Proteomes" id="UP000307087">
    <property type="component" value="Unassembled WGS sequence"/>
</dbReference>
<name>A0A4S8N1Z8_9ACTN</name>
<proteinExistence type="inferred from homology"/>
<keyword evidence="5" id="KW-1185">Reference proteome</keyword>
<dbReference type="Gene3D" id="3.40.50.2300">
    <property type="match status" value="2"/>
</dbReference>
<dbReference type="PANTHER" id="PTHR47235">
    <property type="entry name" value="BLR6548 PROTEIN"/>
    <property type="match status" value="1"/>
</dbReference>
<feature type="domain" description="Leucine-binding protein" evidence="3">
    <location>
        <begin position="57"/>
        <end position="402"/>
    </location>
</feature>
<dbReference type="AlphaFoldDB" id="A0A4S8N1Z8"/>
<gene>
    <name evidence="4" type="ORF">E9934_15595</name>
</gene>
<protein>
    <submittedName>
        <fullName evidence="4">Branched-chain amino acid ABC transporter substrate-binding protein</fullName>
    </submittedName>
</protein>
<evidence type="ECO:0000313" key="5">
    <source>
        <dbReference type="Proteomes" id="UP000307087"/>
    </source>
</evidence>
<evidence type="ECO:0000259" key="3">
    <source>
        <dbReference type="Pfam" id="PF13458"/>
    </source>
</evidence>